<keyword evidence="3" id="KW-1185">Reference proteome</keyword>
<proteinExistence type="predicted"/>
<evidence type="ECO:0000259" key="1">
    <source>
        <dbReference type="Pfam" id="PF13453"/>
    </source>
</evidence>
<dbReference type="EMBL" id="BAABAL010000006">
    <property type="protein sequence ID" value="GAA4001823.1"/>
    <property type="molecule type" value="Genomic_DNA"/>
</dbReference>
<protein>
    <recommendedName>
        <fullName evidence="1">Transcription factor zinc-finger domain-containing protein</fullName>
    </recommendedName>
</protein>
<name>A0ABP7RT00_9PSEU</name>
<reference evidence="3" key="1">
    <citation type="journal article" date="2019" name="Int. J. Syst. Evol. Microbiol.">
        <title>The Global Catalogue of Microorganisms (GCM) 10K type strain sequencing project: providing services to taxonomists for standard genome sequencing and annotation.</title>
        <authorList>
            <consortium name="The Broad Institute Genomics Platform"/>
            <consortium name="The Broad Institute Genome Sequencing Center for Infectious Disease"/>
            <person name="Wu L."/>
            <person name="Ma J."/>
        </authorList>
    </citation>
    <scope>NUCLEOTIDE SEQUENCE [LARGE SCALE GENOMIC DNA]</scope>
    <source>
        <strain evidence="3">JCM 17342</strain>
    </source>
</reference>
<comment type="caution">
    <text evidence="2">The sequence shown here is derived from an EMBL/GenBank/DDBJ whole genome shotgun (WGS) entry which is preliminary data.</text>
</comment>
<organism evidence="2 3">
    <name type="scientific">Allokutzneria multivorans</name>
    <dbReference type="NCBI Taxonomy" id="1142134"/>
    <lineage>
        <taxon>Bacteria</taxon>
        <taxon>Bacillati</taxon>
        <taxon>Actinomycetota</taxon>
        <taxon>Actinomycetes</taxon>
        <taxon>Pseudonocardiales</taxon>
        <taxon>Pseudonocardiaceae</taxon>
        <taxon>Allokutzneria</taxon>
    </lineage>
</organism>
<evidence type="ECO:0000313" key="2">
    <source>
        <dbReference type="EMBL" id="GAA4001823.1"/>
    </source>
</evidence>
<accession>A0ABP7RT00</accession>
<dbReference type="RefSeq" id="WP_344873641.1">
    <property type="nucleotide sequence ID" value="NZ_BAABAL010000006.1"/>
</dbReference>
<evidence type="ECO:0000313" key="3">
    <source>
        <dbReference type="Proteomes" id="UP001501747"/>
    </source>
</evidence>
<feature type="domain" description="Transcription factor zinc-finger" evidence="1">
    <location>
        <begin position="2"/>
        <end position="41"/>
    </location>
</feature>
<dbReference type="Pfam" id="PF13453">
    <property type="entry name" value="Zn_ribbon_TFIIB"/>
    <property type="match status" value="1"/>
</dbReference>
<dbReference type="InterPro" id="IPR027392">
    <property type="entry name" value="TF_Znf"/>
</dbReference>
<gene>
    <name evidence="2" type="ORF">GCM10022247_23150</name>
</gene>
<dbReference type="Proteomes" id="UP001501747">
    <property type="component" value="Unassembled WGS sequence"/>
</dbReference>
<sequence>MICPKCSDVLVTYERNGVHVDQCRGCQGLYLDRGELEQLVRASSTYHRSRREDDGGKRKRDDGDSFIMDILEFII</sequence>